<gene>
    <name evidence="1" type="ORF">SVIM_LOCUS364584</name>
</gene>
<protein>
    <submittedName>
        <fullName evidence="1">Uncharacterized protein</fullName>
    </submittedName>
</protein>
<accession>A0A6N2MG11</accession>
<dbReference type="EMBL" id="CAADRP010001807">
    <property type="protein sequence ID" value="VFU52802.1"/>
    <property type="molecule type" value="Genomic_DNA"/>
</dbReference>
<sequence>MQEEDLMLCRNSVKSMPYWVHDQVSMESIESESTEKKYDSQEDVMLIFAYAGRLDERFYRSYVLNNE</sequence>
<organism evidence="1">
    <name type="scientific">Salix viminalis</name>
    <name type="common">Common osier</name>
    <name type="synonym">Basket willow</name>
    <dbReference type="NCBI Taxonomy" id="40686"/>
    <lineage>
        <taxon>Eukaryota</taxon>
        <taxon>Viridiplantae</taxon>
        <taxon>Streptophyta</taxon>
        <taxon>Embryophyta</taxon>
        <taxon>Tracheophyta</taxon>
        <taxon>Spermatophyta</taxon>
        <taxon>Magnoliopsida</taxon>
        <taxon>eudicotyledons</taxon>
        <taxon>Gunneridae</taxon>
        <taxon>Pentapetalae</taxon>
        <taxon>rosids</taxon>
        <taxon>fabids</taxon>
        <taxon>Malpighiales</taxon>
        <taxon>Salicaceae</taxon>
        <taxon>Saliceae</taxon>
        <taxon>Salix</taxon>
    </lineage>
</organism>
<name>A0A6N2MG11_SALVM</name>
<dbReference type="AlphaFoldDB" id="A0A6N2MG11"/>
<proteinExistence type="predicted"/>
<evidence type="ECO:0000313" key="1">
    <source>
        <dbReference type="EMBL" id="VFU52802.1"/>
    </source>
</evidence>
<reference evidence="1" key="1">
    <citation type="submission" date="2019-03" db="EMBL/GenBank/DDBJ databases">
        <authorList>
            <person name="Mank J."/>
            <person name="Almeida P."/>
        </authorList>
    </citation>
    <scope>NUCLEOTIDE SEQUENCE</scope>
    <source>
        <strain evidence="1">78183</strain>
    </source>
</reference>